<dbReference type="AlphaFoldDB" id="A0A521CIL8"/>
<accession>A0A521CIL8</accession>
<evidence type="ECO:0000313" key="1">
    <source>
        <dbReference type="EMBL" id="SMO59323.1"/>
    </source>
</evidence>
<dbReference type="Proteomes" id="UP000317315">
    <property type="component" value="Unassembled WGS sequence"/>
</dbReference>
<evidence type="ECO:0000313" key="2">
    <source>
        <dbReference type="Proteomes" id="UP000317315"/>
    </source>
</evidence>
<organism evidence="1 2">
    <name type="scientific">Balnearium lithotrophicum</name>
    <dbReference type="NCBI Taxonomy" id="223788"/>
    <lineage>
        <taxon>Bacteria</taxon>
        <taxon>Pseudomonadati</taxon>
        <taxon>Aquificota</taxon>
        <taxon>Aquificia</taxon>
        <taxon>Desulfurobacteriales</taxon>
        <taxon>Desulfurobacteriaceae</taxon>
        <taxon>Balnearium</taxon>
    </lineage>
</organism>
<reference evidence="1 2" key="1">
    <citation type="submission" date="2017-05" db="EMBL/GenBank/DDBJ databases">
        <authorList>
            <person name="Varghese N."/>
            <person name="Submissions S."/>
        </authorList>
    </citation>
    <scope>NUCLEOTIDE SEQUENCE [LARGE SCALE GENOMIC DNA]</scope>
    <source>
        <strain evidence="1 2">DSM 16304</strain>
    </source>
</reference>
<protein>
    <recommendedName>
        <fullName evidence="3">LysM domain-containing protein</fullName>
    </recommendedName>
</protein>
<dbReference type="OrthoDB" id="9809850at2"/>
<keyword evidence="2" id="KW-1185">Reference proteome</keyword>
<name>A0A521CIL8_9BACT</name>
<dbReference type="EMBL" id="FXTM01000013">
    <property type="protein sequence ID" value="SMO59323.1"/>
    <property type="molecule type" value="Genomic_DNA"/>
</dbReference>
<evidence type="ECO:0008006" key="3">
    <source>
        <dbReference type="Google" id="ProtNLM"/>
    </source>
</evidence>
<proteinExistence type="predicted"/>
<gene>
    <name evidence="1" type="ORF">SAMN06269117_11310</name>
</gene>
<dbReference type="RefSeq" id="WP_142935573.1">
    <property type="nucleotide sequence ID" value="NZ_FXTM01000013.1"/>
</dbReference>
<sequence length="93" mass="10913">MSSTRFARTPVYGNHYGLWERPEFRRFQTIHIVQPGEEGALDLISFNYYGTHDYWWAIAVANDILNPLEEVIPGKKLKIPYVEDIEDWINGSR</sequence>